<organism evidence="2">
    <name type="scientific">Mimiviridae sp. ChoanoV1</name>
    <dbReference type="NCBI Taxonomy" id="2596887"/>
    <lineage>
        <taxon>Viruses</taxon>
        <taxon>Varidnaviria</taxon>
        <taxon>Bamfordvirae</taxon>
        <taxon>Nucleocytoviricota</taxon>
        <taxon>Megaviricetes</taxon>
        <taxon>Imitervirales</taxon>
        <taxon>Schizomimiviridae</taxon>
    </lineage>
</organism>
<reference evidence="2" key="1">
    <citation type="submission" date="2018-11" db="EMBL/GenBank/DDBJ databases">
        <title>A distinct lineage of giant viruses engineers rhodopsin photosystems in predatory marine eukaryotes.</title>
        <authorList>
            <person name="Needham D.M."/>
            <person name="Yoshizawa S."/>
            <person name="Hosaka T."/>
            <person name="Poirier C."/>
            <person name="Choi C.-J."/>
            <person name="Hehenberger E."/>
            <person name="Irwin N.A.T."/>
            <person name="Wilken S."/>
            <person name="Yung C.-M."/>
            <person name="Bachy C."/>
            <person name="Kurihara R."/>
            <person name="Nakajima Y."/>
            <person name="Kojima K."/>
            <person name="Kimura-Someya T."/>
            <person name="Leonard G."/>
            <person name="Malmstrom R.R."/>
            <person name="Mende D."/>
            <person name="Olson D.K."/>
            <person name="Sudo Y."/>
            <person name="Sudek S."/>
            <person name="Richards T.A."/>
            <person name="DeLong E.F."/>
            <person name="Keeling P.J."/>
            <person name="Santoro A.E."/>
            <person name="Shirouzu M."/>
            <person name="Iwasaki W."/>
            <person name="Worden A.Z."/>
        </authorList>
    </citation>
    <scope>NUCLEOTIDE SEQUENCE</scope>
</reference>
<protein>
    <submittedName>
        <fullName evidence="2">Uncharacterized protein</fullName>
    </submittedName>
</protein>
<evidence type="ECO:0000256" key="1">
    <source>
        <dbReference type="SAM" id="MobiDB-lite"/>
    </source>
</evidence>
<name>A0A5B8IG36_9VIRU</name>
<evidence type="ECO:0000313" key="2">
    <source>
        <dbReference type="EMBL" id="QDY52037.1"/>
    </source>
</evidence>
<gene>
    <name evidence="2" type="ORF">3_16</name>
</gene>
<dbReference type="EMBL" id="MK250087">
    <property type="protein sequence ID" value="QDY52037.1"/>
    <property type="molecule type" value="Genomic_DNA"/>
</dbReference>
<feature type="region of interest" description="Disordered" evidence="1">
    <location>
        <begin position="265"/>
        <end position="296"/>
    </location>
</feature>
<feature type="region of interest" description="Disordered" evidence="1">
    <location>
        <begin position="370"/>
        <end position="389"/>
    </location>
</feature>
<proteinExistence type="predicted"/>
<sequence>MASNSTATEHYGKGFDTTEYTLESLQKQGRCCQGTHSKEWYTLIKNETDTYAPSSFIFCEYCAKNSMSGRVKKITHEELERNKYIKFDCSMSKNLTDYGITRMISDCEDQFTVNVNIVDPKDERVFAPGPILTGEKGIKAASVGAAIVPLPSGCYPEISIKCSEPMRDNYYIVQCKTGTERHLKFLDSSGRNFYTPTSKPFTIDSFVMGDGSKRIWYSTASQLERDSGIASEDEDLSNKFFITIILYKRIKKVFYEEPVVYRSSRSPMAKGGRSKKKKISTDGPQMRGAGTIRGGATYEADGRSEFTETQLTEDNFVELSKHELTVQLVNTETEEVLVEEARRIQQQVDAAREMEIEKLRLQILEKEKEGETTRGSVLRGHTEQMNALI</sequence>
<accession>A0A5B8IG36</accession>